<sequence length="313" mass="34619">MIVSDPALRAILAPPNVHFPANNVTLAIGEAADTQGKNAVHNLKGGVKCSLAHLVDVNYSTTGNITATLAKNNSLQIEWALISTDFIKFSSGVLIRIFDEESNQHQSYSAKTYLEIPNKCLKRRANASFSIVLPPPSVKASLPRKPKTCHFKLPDALIRCLAYTVEVVPNYQSLMGRPLLTRIVIPPEEGKKVTPLLEFQAFSHSDSLSLKWQDNSGCAPQMSSIILKSFPDNGQSVSNTNSSLKIPRSCLQNDDIVQPTDVSCRMETFGCMSKLQGGLNIRVFRGLDQWNVFFRNLYDATWNVPRQPFCVVL</sequence>
<evidence type="ECO:0000313" key="2">
    <source>
        <dbReference type="Proteomes" id="UP001234178"/>
    </source>
</evidence>
<comment type="caution">
    <text evidence="1">The sequence shown here is derived from an EMBL/GenBank/DDBJ whole genome shotgun (WGS) entry which is preliminary data.</text>
</comment>
<name>A0ABQ9ZDI6_9CRUS</name>
<reference evidence="1 2" key="1">
    <citation type="journal article" date="2023" name="Nucleic Acids Res.">
        <title>The hologenome of Daphnia magna reveals possible DNA methylation and microbiome-mediated evolution of the host genome.</title>
        <authorList>
            <person name="Chaturvedi A."/>
            <person name="Li X."/>
            <person name="Dhandapani V."/>
            <person name="Marshall H."/>
            <person name="Kissane S."/>
            <person name="Cuenca-Cambronero M."/>
            <person name="Asole G."/>
            <person name="Calvet F."/>
            <person name="Ruiz-Romero M."/>
            <person name="Marangio P."/>
            <person name="Guigo R."/>
            <person name="Rago D."/>
            <person name="Mirbahai L."/>
            <person name="Eastwood N."/>
            <person name="Colbourne J.K."/>
            <person name="Zhou J."/>
            <person name="Mallon E."/>
            <person name="Orsini L."/>
        </authorList>
    </citation>
    <scope>NUCLEOTIDE SEQUENCE [LARGE SCALE GENOMIC DNA]</scope>
    <source>
        <strain evidence="1">LRV0_1</strain>
    </source>
</reference>
<protein>
    <submittedName>
        <fullName evidence="1">Uncharacterized protein</fullName>
    </submittedName>
</protein>
<proteinExistence type="predicted"/>
<dbReference type="EMBL" id="JAOYFB010000003">
    <property type="protein sequence ID" value="KAK4010976.1"/>
    <property type="molecule type" value="Genomic_DNA"/>
</dbReference>
<accession>A0ABQ9ZDI6</accession>
<evidence type="ECO:0000313" key="1">
    <source>
        <dbReference type="EMBL" id="KAK4010976.1"/>
    </source>
</evidence>
<gene>
    <name evidence="1" type="ORF">OUZ56_020097</name>
</gene>
<dbReference type="Proteomes" id="UP001234178">
    <property type="component" value="Unassembled WGS sequence"/>
</dbReference>
<organism evidence="1 2">
    <name type="scientific">Daphnia magna</name>
    <dbReference type="NCBI Taxonomy" id="35525"/>
    <lineage>
        <taxon>Eukaryota</taxon>
        <taxon>Metazoa</taxon>
        <taxon>Ecdysozoa</taxon>
        <taxon>Arthropoda</taxon>
        <taxon>Crustacea</taxon>
        <taxon>Branchiopoda</taxon>
        <taxon>Diplostraca</taxon>
        <taxon>Cladocera</taxon>
        <taxon>Anomopoda</taxon>
        <taxon>Daphniidae</taxon>
        <taxon>Daphnia</taxon>
    </lineage>
</organism>
<keyword evidence="2" id="KW-1185">Reference proteome</keyword>